<dbReference type="PROSITE" id="PS00455">
    <property type="entry name" value="AMP_BINDING"/>
    <property type="match status" value="1"/>
</dbReference>
<evidence type="ECO:0000256" key="2">
    <source>
        <dbReference type="ARBA" id="ARBA00004872"/>
    </source>
</evidence>
<name>A0A6A3BP02_HIBSY</name>
<evidence type="ECO:0000313" key="11">
    <source>
        <dbReference type="EMBL" id="KAE8718656.1"/>
    </source>
</evidence>
<dbReference type="Pfam" id="PF22936">
    <property type="entry name" value="Pol_BBD"/>
    <property type="match status" value="1"/>
</dbReference>
<dbReference type="Pfam" id="PF00501">
    <property type="entry name" value="AMP-binding"/>
    <property type="match status" value="1"/>
</dbReference>
<sequence length="955" mass="105036">MFSIDNVKIVLMDAESQLNGFQLQQSLPMSANVASVRGNNCENGMPITQLYNGNGAGSYSRDGKFAGHGRGRPRLQYVLAYKNEDTEAHHIVLDECKSCSSSVHTQAHIASTNLGRWIVDSGATHHITPDVSKLATSSHYIGPGKVVAGNGHSLSIARAGTSVMATNSLLNSKTGCKCTLRRSGIKIPVVDGAQRVCIGADMPHGNDTVLSVNESGSNSFNNVNLVGESVHESDVVAPMPMMSGNNVENDVEQQDGNTVVQQSAENSRAAVTGHHMVTRSKNGVFKPMLYFSTLNGGENEFMHENSDNEDEFINEVEPPSVHETIKNQLWKVAVLTEYEALIKNNTCSLVADRTILVYKLQKALYGLRQALRNWYSKLRDFQVSLGFRSSRADSSLFIKHGNYDSTYVIAYVDDIIVTEGGNEDIEDIGRLLGEKLSLKNLGMSKAIATLTPMVEHIKLTIANARSPLANAKEYHSLVSQWNSRLRIGISSKDRTTTAYDICDADWGGSIDDDKRSISGTCVFLGGSMVQWNSKKQKIVYRSTSEAEYRSLADDTFDVVCLEALLSDMKIQIQATSVVWNDNTSAIAMSVNLTYHSKTKHLELDIHFVRERVAAGKLQVNYVPSEHQVADGEGLLRQLVVSMFSAYLNTLVPIVFTFLLRNAKKVKKRGVPVDVGGEPGYTIRNSRFPSPVETSWEDITTLAELFEQACKEHSDKPFLGTRKLVSREVEVTVDVRSFEKLHLGEYEWLTYAKTFEAMCSFASGLNQLGHKKEERVAIFADTREEWFIALQACFRCNVTVFICIFREEALCHSLNETEVTTVICGNKELKKLNSISGQLDTVKLDTDLPVSVDVAVIMYTSGSTGLPKGVMMRHGNVLATVSEVMTIVPGLGSKDVYLAYPPLARILELAAENLIPAFEGVIGYGTPLTLTDTSNKIKKGNKGRTNRGRTNAGFKG</sequence>
<comment type="similarity">
    <text evidence="3">Belongs to the ATP-dependent AMP-binding enzyme family.</text>
</comment>
<dbReference type="AlphaFoldDB" id="A0A6A3BP02"/>
<gene>
    <name evidence="11" type="ORF">F3Y22_tig00110004pilonHSYRG00009</name>
</gene>
<dbReference type="PANTHER" id="PTHR43272">
    <property type="entry name" value="LONG-CHAIN-FATTY-ACID--COA LIGASE"/>
    <property type="match status" value="1"/>
</dbReference>
<organism evidence="11 12">
    <name type="scientific">Hibiscus syriacus</name>
    <name type="common">Rose of Sharon</name>
    <dbReference type="NCBI Taxonomy" id="106335"/>
    <lineage>
        <taxon>Eukaryota</taxon>
        <taxon>Viridiplantae</taxon>
        <taxon>Streptophyta</taxon>
        <taxon>Embryophyta</taxon>
        <taxon>Tracheophyta</taxon>
        <taxon>Spermatophyta</taxon>
        <taxon>Magnoliopsida</taxon>
        <taxon>eudicotyledons</taxon>
        <taxon>Gunneridae</taxon>
        <taxon>Pentapetalae</taxon>
        <taxon>rosids</taxon>
        <taxon>malvids</taxon>
        <taxon>Malvales</taxon>
        <taxon>Malvaceae</taxon>
        <taxon>Malvoideae</taxon>
        <taxon>Hibiscus</taxon>
    </lineage>
</organism>
<protein>
    <submittedName>
        <fullName evidence="11">Long chain acyl-CoA synthetase 9</fullName>
    </submittedName>
</protein>
<feature type="domain" description="Reverse transcriptase Ty1/copia-type" evidence="9">
    <location>
        <begin position="338"/>
        <end position="445"/>
    </location>
</feature>
<dbReference type="GO" id="GO:0016020">
    <property type="term" value="C:membrane"/>
    <property type="evidence" value="ECO:0007669"/>
    <property type="project" value="TreeGrafter"/>
</dbReference>
<keyword evidence="5" id="KW-0547">Nucleotide-binding</keyword>
<comment type="caution">
    <text evidence="11">The sequence shown here is derived from an EMBL/GenBank/DDBJ whole genome shotgun (WGS) entry which is preliminary data.</text>
</comment>
<dbReference type="InterPro" id="IPR000873">
    <property type="entry name" value="AMP-dep_synth/lig_dom"/>
</dbReference>
<proteinExistence type="inferred from homology"/>
<comment type="cofactor">
    <cofactor evidence="1">
        <name>Mg(2+)</name>
        <dbReference type="ChEBI" id="CHEBI:18420"/>
    </cofactor>
</comment>
<feature type="domain" description="Retrovirus-related Pol polyprotein from transposon TNT 1-94-like beta-barrel" evidence="10">
    <location>
        <begin position="117"/>
        <end position="166"/>
    </location>
</feature>
<comment type="pathway">
    <text evidence="2">Lipid metabolism; fatty acid metabolism.</text>
</comment>
<accession>A0A6A3BP02</accession>
<dbReference type="EMBL" id="VEPZ02000806">
    <property type="protein sequence ID" value="KAE8718656.1"/>
    <property type="molecule type" value="Genomic_DNA"/>
</dbReference>
<evidence type="ECO:0000259" key="10">
    <source>
        <dbReference type="Pfam" id="PF22936"/>
    </source>
</evidence>
<evidence type="ECO:0000313" key="12">
    <source>
        <dbReference type="Proteomes" id="UP000436088"/>
    </source>
</evidence>
<dbReference type="Pfam" id="PF07727">
    <property type="entry name" value="RVT_2"/>
    <property type="match status" value="1"/>
</dbReference>
<dbReference type="Gene3D" id="3.40.50.12780">
    <property type="entry name" value="N-terminal domain of ligase-like"/>
    <property type="match status" value="1"/>
</dbReference>
<dbReference type="InterPro" id="IPR020845">
    <property type="entry name" value="AMP-binding_CS"/>
</dbReference>
<dbReference type="GO" id="GO:0005524">
    <property type="term" value="F:ATP binding"/>
    <property type="evidence" value="ECO:0007669"/>
    <property type="project" value="UniProtKB-KW"/>
</dbReference>
<dbReference type="GO" id="GO:0005783">
    <property type="term" value="C:endoplasmic reticulum"/>
    <property type="evidence" value="ECO:0007669"/>
    <property type="project" value="TreeGrafter"/>
</dbReference>
<evidence type="ECO:0000256" key="4">
    <source>
        <dbReference type="ARBA" id="ARBA00022598"/>
    </source>
</evidence>
<feature type="domain" description="AMP-dependent synthetase/ligase" evidence="8">
    <location>
        <begin position="739"/>
        <end position="919"/>
    </location>
</feature>
<evidence type="ECO:0000256" key="6">
    <source>
        <dbReference type="ARBA" id="ARBA00022840"/>
    </source>
</evidence>
<comment type="catalytic activity">
    <reaction evidence="7">
        <text>a long-chain fatty acid + ATP + CoA = a long-chain fatty acyl-CoA + AMP + diphosphate</text>
        <dbReference type="Rhea" id="RHEA:15421"/>
        <dbReference type="ChEBI" id="CHEBI:30616"/>
        <dbReference type="ChEBI" id="CHEBI:33019"/>
        <dbReference type="ChEBI" id="CHEBI:57287"/>
        <dbReference type="ChEBI" id="CHEBI:57560"/>
        <dbReference type="ChEBI" id="CHEBI:83139"/>
        <dbReference type="ChEBI" id="CHEBI:456215"/>
        <dbReference type="EC" id="6.2.1.3"/>
    </reaction>
</comment>
<evidence type="ECO:0000256" key="1">
    <source>
        <dbReference type="ARBA" id="ARBA00001946"/>
    </source>
</evidence>
<dbReference type="InterPro" id="IPR013103">
    <property type="entry name" value="RVT_2"/>
</dbReference>
<evidence type="ECO:0000256" key="3">
    <source>
        <dbReference type="ARBA" id="ARBA00006432"/>
    </source>
</evidence>
<dbReference type="Proteomes" id="UP000436088">
    <property type="component" value="Unassembled WGS sequence"/>
</dbReference>
<evidence type="ECO:0000256" key="7">
    <source>
        <dbReference type="ARBA" id="ARBA00036813"/>
    </source>
</evidence>
<evidence type="ECO:0000259" key="9">
    <source>
        <dbReference type="Pfam" id="PF07727"/>
    </source>
</evidence>
<dbReference type="InterPro" id="IPR054722">
    <property type="entry name" value="PolX-like_BBD"/>
</dbReference>
<keyword evidence="6" id="KW-0067">ATP-binding</keyword>
<keyword evidence="12" id="KW-1185">Reference proteome</keyword>
<keyword evidence="4" id="KW-0436">Ligase</keyword>
<dbReference type="InterPro" id="IPR042099">
    <property type="entry name" value="ANL_N_sf"/>
</dbReference>
<dbReference type="PANTHER" id="PTHR43272:SF83">
    <property type="entry name" value="ACYL-COA SYNTHETASE LONG-CHAIN, ISOFORM J"/>
    <property type="match status" value="1"/>
</dbReference>
<evidence type="ECO:0000256" key="5">
    <source>
        <dbReference type="ARBA" id="ARBA00022741"/>
    </source>
</evidence>
<reference evidence="11" key="1">
    <citation type="submission" date="2019-09" db="EMBL/GenBank/DDBJ databases">
        <title>Draft genome information of white flower Hibiscus syriacus.</title>
        <authorList>
            <person name="Kim Y.-M."/>
        </authorList>
    </citation>
    <scope>NUCLEOTIDE SEQUENCE [LARGE SCALE GENOMIC DNA]</scope>
    <source>
        <strain evidence="11">YM2019G1</strain>
    </source>
</reference>
<dbReference type="GO" id="GO:0004467">
    <property type="term" value="F:long-chain fatty acid-CoA ligase activity"/>
    <property type="evidence" value="ECO:0007669"/>
    <property type="project" value="UniProtKB-EC"/>
</dbReference>
<dbReference type="CDD" id="cd09272">
    <property type="entry name" value="RNase_HI_RT_Ty1"/>
    <property type="match status" value="1"/>
</dbReference>
<evidence type="ECO:0000259" key="8">
    <source>
        <dbReference type="Pfam" id="PF00501"/>
    </source>
</evidence>
<dbReference type="SUPFAM" id="SSF56801">
    <property type="entry name" value="Acetyl-CoA synthetase-like"/>
    <property type="match status" value="1"/>
</dbReference>